<evidence type="ECO:0000313" key="1">
    <source>
        <dbReference type="EMBL" id="RPF57021.1"/>
    </source>
</evidence>
<gene>
    <name evidence="1" type="ORF">EDC24_0068</name>
</gene>
<protein>
    <submittedName>
        <fullName evidence="1">Uncharacterized protein</fullName>
    </submittedName>
</protein>
<comment type="caution">
    <text evidence="1">The sequence shown here is derived from an EMBL/GenBank/DDBJ whole genome shotgun (WGS) entry which is preliminary data.</text>
</comment>
<dbReference type="EMBL" id="RKRF01000002">
    <property type="protein sequence ID" value="RPF57021.1"/>
    <property type="molecule type" value="Genomic_DNA"/>
</dbReference>
<evidence type="ECO:0000313" key="2">
    <source>
        <dbReference type="Proteomes" id="UP000276443"/>
    </source>
</evidence>
<dbReference type="RefSeq" id="WP_124218899.1">
    <property type="nucleotide sequence ID" value="NZ_RKRF01000002.1"/>
</dbReference>
<sequence length="210" mass="22885">MKRILLIVSIVLIITSVPTTLFASTYLNNNSLTEAEITEKVMKIADKYDIGEKLSKNDQKLIESYLGENKTSSDFKVESKGAQLQEYISESKYNNNGTIGVWVAGDMWQDIQNIVNQSYGGEITAYGVGVDGRDINRIDVEIRHVAFGPIGSGGTYIGLVYDDAISSSCNTYEFCKADGEVNYDAWVAYASAQAIATVTYPSGSVTLATP</sequence>
<accession>A0A3N5CHI4</accession>
<proteinExistence type="predicted"/>
<keyword evidence="2" id="KW-1185">Reference proteome</keyword>
<dbReference type="Proteomes" id="UP000276443">
    <property type="component" value="Unassembled WGS sequence"/>
</dbReference>
<dbReference type="AlphaFoldDB" id="A0A3N5CHI4"/>
<reference evidence="1 2" key="1">
    <citation type="submission" date="2018-11" db="EMBL/GenBank/DDBJ databases">
        <title>Genomic Encyclopedia of Type Strains, Phase IV (KMG-IV): sequencing the most valuable type-strain genomes for metagenomic binning, comparative biology and taxonomic classification.</title>
        <authorList>
            <person name="Goeker M."/>
        </authorList>
    </citation>
    <scope>NUCLEOTIDE SEQUENCE [LARGE SCALE GENOMIC DNA]</scope>
    <source>
        <strain evidence="1 2">DSM 18090</strain>
    </source>
</reference>
<organism evidence="1 2">
    <name type="scientific">Aquisalibacillus elongatus</name>
    <dbReference type="NCBI Taxonomy" id="485577"/>
    <lineage>
        <taxon>Bacteria</taxon>
        <taxon>Bacillati</taxon>
        <taxon>Bacillota</taxon>
        <taxon>Bacilli</taxon>
        <taxon>Bacillales</taxon>
        <taxon>Bacillaceae</taxon>
        <taxon>Aquisalibacillus</taxon>
    </lineage>
</organism>
<name>A0A3N5CHI4_9BACI</name>